<feature type="compositionally biased region" description="Low complexity" evidence="1">
    <location>
        <begin position="65"/>
        <end position="88"/>
    </location>
</feature>
<sequence length="140" mass="15431">MINVVMADFPETRRFDGGWGVKAVAQDCFSNSKSYRRCVDDPNTYRGRKTNERRQRASPARQRGPSRTQSDSRSSSSSRSPSPGPSTGKRGRPVASDDDDDDQHGDDDLMDFDDGQNPGGATDGEDDSDEEPSAKKQRTQ</sequence>
<gene>
    <name evidence="2" type="ORF">MCHLO_07928</name>
</gene>
<feature type="region of interest" description="Disordered" evidence="1">
    <location>
        <begin position="31"/>
        <end position="140"/>
    </location>
</feature>
<evidence type="ECO:0000256" key="1">
    <source>
        <dbReference type="SAM" id="MobiDB-lite"/>
    </source>
</evidence>
<accession>A0ABQ0LHY8</accession>
<evidence type="ECO:0000313" key="3">
    <source>
        <dbReference type="Proteomes" id="UP000815677"/>
    </source>
</evidence>
<organism evidence="2 3">
    <name type="scientific">Mycena chlorophos</name>
    <name type="common">Agaric fungus</name>
    <name type="synonym">Agaricus chlorophos</name>
    <dbReference type="NCBI Taxonomy" id="658473"/>
    <lineage>
        <taxon>Eukaryota</taxon>
        <taxon>Fungi</taxon>
        <taxon>Dikarya</taxon>
        <taxon>Basidiomycota</taxon>
        <taxon>Agaricomycotina</taxon>
        <taxon>Agaricomycetes</taxon>
        <taxon>Agaricomycetidae</taxon>
        <taxon>Agaricales</taxon>
        <taxon>Marasmiineae</taxon>
        <taxon>Mycenaceae</taxon>
        <taxon>Mycena</taxon>
    </lineage>
</organism>
<reference evidence="2" key="1">
    <citation type="submission" date="2014-09" db="EMBL/GenBank/DDBJ databases">
        <title>Genome sequence of the luminous mushroom Mycena chlorophos for searching fungal bioluminescence genes.</title>
        <authorList>
            <person name="Tanaka Y."/>
            <person name="Kasuga D."/>
            <person name="Oba Y."/>
            <person name="Hase S."/>
            <person name="Sato K."/>
            <person name="Oba Y."/>
            <person name="Sakakibara Y."/>
        </authorList>
    </citation>
    <scope>NUCLEOTIDE SEQUENCE</scope>
</reference>
<feature type="compositionally biased region" description="Acidic residues" evidence="1">
    <location>
        <begin position="96"/>
        <end position="114"/>
    </location>
</feature>
<name>A0ABQ0LHY8_MYCCL</name>
<evidence type="ECO:0000313" key="2">
    <source>
        <dbReference type="EMBL" id="GAT50720.1"/>
    </source>
</evidence>
<keyword evidence="3" id="KW-1185">Reference proteome</keyword>
<protein>
    <submittedName>
        <fullName evidence="2">Uncharacterized protein</fullName>
    </submittedName>
</protein>
<dbReference type="EMBL" id="DF846599">
    <property type="protein sequence ID" value="GAT50720.1"/>
    <property type="molecule type" value="Genomic_DNA"/>
</dbReference>
<dbReference type="Proteomes" id="UP000815677">
    <property type="component" value="Unassembled WGS sequence"/>
</dbReference>
<proteinExistence type="predicted"/>